<dbReference type="SUPFAM" id="SSF52540">
    <property type="entry name" value="P-loop containing nucleoside triphosphate hydrolases"/>
    <property type="match status" value="1"/>
</dbReference>
<gene>
    <name evidence="6" type="ORF">GGD46_006187</name>
</gene>
<dbReference type="GO" id="GO:0005524">
    <property type="term" value="F:ATP binding"/>
    <property type="evidence" value="ECO:0007669"/>
    <property type="project" value="UniProtKB-KW"/>
</dbReference>
<dbReference type="InterPro" id="IPR003593">
    <property type="entry name" value="AAA+_ATPase"/>
</dbReference>
<dbReference type="InterPro" id="IPR003959">
    <property type="entry name" value="ATPase_AAA_core"/>
</dbReference>
<reference evidence="6 7" key="1">
    <citation type="submission" date="2020-08" db="EMBL/GenBank/DDBJ databases">
        <title>Genomic Encyclopedia of Type Strains, Phase IV (KMG-V): Genome sequencing to study the core and pangenomes of soil and plant-associated prokaryotes.</title>
        <authorList>
            <person name="Whitman W."/>
        </authorList>
    </citation>
    <scope>NUCLEOTIDE SEQUENCE [LARGE SCALE GENOMIC DNA]</scope>
    <source>
        <strain evidence="6 7">SEMIA 4060</strain>
    </source>
</reference>
<organism evidence="6 7">
    <name type="scientific">Rhizobium lusitanum</name>
    <dbReference type="NCBI Taxonomy" id="293958"/>
    <lineage>
        <taxon>Bacteria</taxon>
        <taxon>Pseudomonadati</taxon>
        <taxon>Pseudomonadota</taxon>
        <taxon>Alphaproteobacteria</taxon>
        <taxon>Hyphomicrobiales</taxon>
        <taxon>Rhizobiaceae</taxon>
        <taxon>Rhizobium/Agrobacterium group</taxon>
        <taxon>Rhizobium</taxon>
    </lineage>
</organism>
<dbReference type="RefSeq" id="WP_184710665.1">
    <property type="nucleotide sequence ID" value="NZ_JACHBG010000028.1"/>
</dbReference>
<dbReference type="PANTHER" id="PTHR23073">
    <property type="entry name" value="26S PROTEASOME REGULATORY SUBUNIT"/>
    <property type="match status" value="1"/>
</dbReference>
<dbReference type="AlphaFoldDB" id="A0A7X0IY06"/>
<evidence type="ECO:0000259" key="5">
    <source>
        <dbReference type="SMART" id="SM00382"/>
    </source>
</evidence>
<keyword evidence="2" id="KW-0547">Nucleotide-binding</keyword>
<evidence type="ECO:0000256" key="2">
    <source>
        <dbReference type="ARBA" id="ARBA00022741"/>
    </source>
</evidence>
<evidence type="ECO:0000313" key="6">
    <source>
        <dbReference type="EMBL" id="MBB6488864.1"/>
    </source>
</evidence>
<proteinExistence type="inferred from homology"/>
<dbReference type="Gene3D" id="3.40.50.300">
    <property type="entry name" value="P-loop containing nucleotide triphosphate hydrolases"/>
    <property type="match status" value="1"/>
</dbReference>
<dbReference type="InterPro" id="IPR050221">
    <property type="entry name" value="26S_Proteasome_ATPase"/>
</dbReference>
<accession>A0A7X0IY06</accession>
<dbReference type="SMART" id="SM00382">
    <property type="entry name" value="AAA"/>
    <property type="match status" value="1"/>
</dbReference>
<comment type="similarity">
    <text evidence="1">Belongs to the AAA ATPase family.</text>
</comment>
<evidence type="ECO:0000256" key="4">
    <source>
        <dbReference type="SAM" id="MobiDB-lite"/>
    </source>
</evidence>
<dbReference type="GO" id="GO:0016887">
    <property type="term" value="F:ATP hydrolysis activity"/>
    <property type="evidence" value="ECO:0007669"/>
    <property type="project" value="InterPro"/>
</dbReference>
<feature type="region of interest" description="Disordered" evidence="4">
    <location>
        <begin position="352"/>
        <end position="374"/>
    </location>
</feature>
<keyword evidence="3" id="KW-0067">ATP-binding</keyword>
<evidence type="ECO:0000313" key="7">
    <source>
        <dbReference type="Proteomes" id="UP000565576"/>
    </source>
</evidence>
<comment type="caution">
    <text evidence="6">The sequence shown here is derived from an EMBL/GenBank/DDBJ whole genome shotgun (WGS) entry which is preliminary data.</text>
</comment>
<dbReference type="Pfam" id="PF00004">
    <property type="entry name" value="AAA"/>
    <property type="match status" value="1"/>
</dbReference>
<sequence>MTTAKADLDSDIISLARLALAGRAQDIQMLVQRIARKTRADKPELSSSLTALLREAPSKETPLRRMAEVPMPVDSDSRLHLLKIEEVIEIDHAPILAPAVSSALDQLITERGRLEALDAAGLDPTRTALFVGPPGVGKTLAARWLAKRLGKPLMILDLAAVMSSYLGRTGANLRQVLDYAKQADCVLLLDELDAIAKRRDDRDEVGELKRLVTVLLQQIDDWPASGLLLAATNHPDLLDPAVWRRFEMKVEFPMPEPQAIHELVHDLLKPYEQKAEQWAKVLAVALHGQSFSDVRQSVERARRAAAISGDALDTHLQSLILPDQLSKSERINLATMLVDAGLSQRGVQKLTGVARDTVRSHSQPEATPRKRKGT</sequence>
<evidence type="ECO:0000256" key="3">
    <source>
        <dbReference type="ARBA" id="ARBA00022840"/>
    </source>
</evidence>
<dbReference type="Proteomes" id="UP000565576">
    <property type="component" value="Unassembled WGS sequence"/>
</dbReference>
<feature type="domain" description="AAA+ ATPase" evidence="5">
    <location>
        <begin position="124"/>
        <end position="256"/>
    </location>
</feature>
<dbReference type="InterPro" id="IPR027417">
    <property type="entry name" value="P-loop_NTPase"/>
</dbReference>
<evidence type="ECO:0000256" key="1">
    <source>
        <dbReference type="ARBA" id="ARBA00006914"/>
    </source>
</evidence>
<dbReference type="CDD" id="cd19481">
    <property type="entry name" value="RecA-like_protease"/>
    <property type="match status" value="1"/>
</dbReference>
<name>A0A7X0IY06_9HYPH</name>
<protein>
    <submittedName>
        <fullName evidence="6">Cdc6-like AAA superfamily ATPase</fullName>
    </submittedName>
</protein>
<dbReference type="EMBL" id="JACHBG010000028">
    <property type="protein sequence ID" value="MBB6488864.1"/>
    <property type="molecule type" value="Genomic_DNA"/>
</dbReference>